<dbReference type="PANTHER" id="PTHR41328:SF2">
    <property type="entry name" value="TERMINASE SMALL SUBUNIT"/>
    <property type="match status" value="1"/>
</dbReference>
<name>A0A1W6STN5_9PROT</name>
<dbReference type="InterPro" id="IPR005335">
    <property type="entry name" value="Terminase_ssu"/>
</dbReference>
<dbReference type="EMBL" id="CP021106">
    <property type="protein sequence ID" value="ARO89170.1"/>
    <property type="molecule type" value="Genomic_DNA"/>
</dbReference>
<keyword evidence="1" id="KW-1188">Viral release from host cell</keyword>
<dbReference type="Proteomes" id="UP000012179">
    <property type="component" value="Chromosome"/>
</dbReference>
<dbReference type="InterPro" id="IPR052404">
    <property type="entry name" value="SPP1-like_terminase"/>
</dbReference>
<evidence type="ECO:0000313" key="4">
    <source>
        <dbReference type="Proteomes" id="UP000012179"/>
    </source>
</evidence>
<evidence type="ECO:0000256" key="1">
    <source>
        <dbReference type="ARBA" id="ARBA00022612"/>
    </source>
</evidence>
<dbReference type="InterPro" id="IPR038713">
    <property type="entry name" value="Terminase_Gp1_N_sf"/>
</dbReference>
<evidence type="ECO:0008006" key="5">
    <source>
        <dbReference type="Google" id="ProtNLM"/>
    </source>
</evidence>
<organism evidence="3 4">
    <name type="scientific">Nitrosospira lacus</name>
    <dbReference type="NCBI Taxonomy" id="1288494"/>
    <lineage>
        <taxon>Bacteria</taxon>
        <taxon>Pseudomonadati</taxon>
        <taxon>Pseudomonadota</taxon>
        <taxon>Betaproteobacteria</taxon>
        <taxon>Nitrosomonadales</taxon>
        <taxon>Nitrosomonadaceae</taxon>
        <taxon>Nitrosospira</taxon>
    </lineage>
</organism>
<dbReference type="PANTHER" id="PTHR41328">
    <property type="entry name" value="TERMINASE SMALL SUBUNIT-RELATED"/>
    <property type="match status" value="1"/>
</dbReference>
<dbReference type="Gene3D" id="1.10.10.1400">
    <property type="entry name" value="Terminase, small subunit, N-terminal DNA-binding domain, HTH motif"/>
    <property type="match status" value="1"/>
</dbReference>
<dbReference type="eggNOG" id="COG3728">
    <property type="taxonomic scope" value="Bacteria"/>
</dbReference>
<reference evidence="3 4" key="1">
    <citation type="journal article" date="2015" name="Int. J. Syst. Evol. Microbiol.">
        <title>Nitrosospira lacus sp. nov., a psychrotolerant, ammonia-oxidizing bacterium from sandy lake sediment.</title>
        <authorList>
            <person name="Urakawa H."/>
            <person name="Garcia J.C."/>
            <person name="Nielsen J.L."/>
            <person name="Le V.Q."/>
            <person name="Kozlowski J.A."/>
            <person name="Stein L.Y."/>
            <person name="Lim C.K."/>
            <person name="Pommerening-Roser A."/>
            <person name="Martens-Habbena W."/>
            <person name="Stahl D.A."/>
            <person name="Klotz M.G."/>
        </authorList>
    </citation>
    <scope>NUCLEOTIDE SEQUENCE [LARGE SCALE GENOMIC DNA]</scope>
    <source>
        <strain evidence="3 4">APG3</strain>
    </source>
</reference>
<dbReference type="GO" id="GO:0051276">
    <property type="term" value="P:chromosome organization"/>
    <property type="evidence" value="ECO:0007669"/>
    <property type="project" value="InterPro"/>
</dbReference>
<keyword evidence="2" id="KW-0231">Viral genome packaging</keyword>
<gene>
    <name evidence="3" type="ORF">EBAPG3_014700</name>
</gene>
<dbReference type="KEGG" id="nlc:EBAPG3_014700"/>
<proteinExistence type="predicted"/>
<protein>
    <recommendedName>
        <fullName evidence="5">Terminase small subunit</fullName>
    </recommendedName>
</protein>
<dbReference type="Pfam" id="PF03592">
    <property type="entry name" value="Terminase_2"/>
    <property type="match status" value="1"/>
</dbReference>
<dbReference type="OrthoDB" id="8227562at2"/>
<keyword evidence="4" id="KW-1185">Reference proteome</keyword>
<evidence type="ECO:0000313" key="3">
    <source>
        <dbReference type="EMBL" id="ARO89170.1"/>
    </source>
</evidence>
<accession>A0A1W6STN5</accession>
<sequence length="172" mass="19127">MSQKDQLELTLKQRRFAEEYCVDLNATAAYIRAGYGARSNSAEAAASRLLSNVKVQKVIEEKQKEIAKRCEVTAEKVIREVSALAFSDVRKLFNADGSLKAIHELDDATAAAIASIEVDPAGVRKIKVWDKNRAQEHLCKHFGLFDKDNSQKPHVEQNVQVSFVPAPDKSNT</sequence>
<dbReference type="RefSeq" id="WP_081607211.1">
    <property type="nucleotide sequence ID" value="NZ_CP021106.3"/>
</dbReference>
<dbReference type="AlphaFoldDB" id="A0A1W6STN5"/>
<evidence type="ECO:0000256" key="2">
    <source>
        <dbReference type="ARBA" id="ARBA00023219"/>
    </source>
</evidence>